<organism evidence="2 3">
    <name type="scientific">Paracoccus siganidrum</name>
    <dbReference type="NCBI Taxonomy" id="1276757"/>
    <lineage>
        <taxon>Bacteria</taxon>
        <taxon>Pseudomonadati</taxon>
        <taxon>Pseudomonadota</taxon>
        <taxon>Alphaproteobacteria</taxon>
        <taxon>Rhodobacterales</taxon>
        <taxon>Paracoccaceae</taxon>
        <taxon>Paracoccus</taxon>
    </lineage>
</organism>
<feature type="compositionally biased region" description="Basic and acidic residues" evidence="1">
    <location>
        <begin position="13"/>
        <end position="22"/>
    </location>
</feature>
<dbReference type="AlphaFoldDB" id="A0A419A803"/>
<proteinExistence type="predicted"/>
<evidence type="ECO:0000313" key="3">
    <source>
        <dbReference type="Proteomes" id="UP000283587"/>
    </source>
</evidence>
<keyword evidence="3" id="KW-1185">Reference proteome</keyword>
<dbReference type="Proteomes" id="UP000283587">
    <property type="component" value="Unassembled WGS sequence"/>
</dbReference>
<dbReference type="RefSeq" id="WP_119897686.1">
    <property type="nucleotide sequence ID" value="NZ_QNRC01000002.1"/>
</dbReference>
<name>A0A419A803_9RHOB</name>
<protein>
    <submittedName>
        <fullName evidence="2">Uncharacterized protein</fullName>
    </submittedName>
</protein>
<accession>A0A419A803</accession>
<dbReference type="EMBL" id="QZEW01000028">
    <property type="protein sequence ID" value="RJL18068.1"/>
    <property type="molecule type" value="Genomic_DNA"/>
</dbReference>
<comment type="caution">
    <text evidence="2">The sequence shown here is derived from an EMBL/GenBank/DDBJ whole genome shotgun (WGS) entry which is preliminary data.</text>
</comment>
<evidence type="ECO:0000256" key="1">
    <source>
        <dbReference type="SAM" id="MobiDB-lite"/>
    </source>
</evidence>
<gene>
    <name evidence="2" type="ORF">D3P05_08180</name>
</gene>
<feature type="region of interest" description="Disordered" evidence="1">
    <location>
        <begin position="1"/>
        <end position="24"/>
    </location>
</feature>
<evidence type="ECO:0000313" key="2">
    <source>
        <dbReference type="EMBL" id="RJL18068.1"/>
    </source>
</evidence>
<sequence length="79" mass="8550">MIPKDQFTNIFGEGRRTPETALDRTTAAAKQIIADSAKKRDQLTASLRDARLAREAEKKSSVAEAPGKGRARPAGTKPE</sequence>
<feature type="region of interest" description="Disordered" evidence="1">
    <location>
        <begin position="53"/>
        <end position="79"/>
    </location>
</feature>
<reference evidence="3" key="1">
    <citation type="submission" date="2018-09" db="EMBL/GenBank/DDBJ databases">
        <title>Paracoccus onubensis nov. sp. a moderate halophilic bacterium isolated from Gruta de las Maravillas (Aracena, Spain).</title>
        <authorList>
            <person name="Jurado V."/>
            <person name="Gutierrez-Patricio S."/>
            <person name="Gonzalez-Pimentel J.L."/>
            <person name="Miller A.Z."/>
            <person name="Laiz L."/>
            <person name="Saiz-Jimenez C."/>
        </authorList>
    </citation>
    <scope>NUCLEOTIDE SEQUENCE [LARGE SCALE GENOMIC DNA]</scope>
    <source>
        <strain evidence="3">DSM 26381</strain>
    </source>
</reference>